<feature type="compositionally biased region" description="Pro residues" evidence="1">
    <location>
        <begin position="330"/>
        <end position="347"/>
    </location>
</feature>
<feature type="region of interest" description="Disordered" evidence="1">
    <location>
        <begin position="325"/>
        <end position="348"/>
    </location>
</feature>
<evidence type="ECO:0000313" key="2">
    <source>
        <dbReference type="EMBL" id="KAK8388518.1"/>
    </source>
</evidence>
<keyword evidence="3" id="KW-1185">Reference proteome</keyword>
<protein>
    <submittedName>
        <fullName evidence="2">Uncharacterized protein</fullName>
    </submittedName>
</protein>
<sequence>MQRRRSPQGANGYGILCTATLFGGDGTFAATDWENNVTTDACLTSRLLPPARYAHSQAAFPPSLPASPPPALPHTLRPTCVYLCLGTPLAPPACGINMFSPRPQRFSLAEGAVPAGLTGLMAQITSFRNISSAREENEDERGGDSVARRRRPTAAVELAWRPARAMIPTPSTVIHTPTRPKLGFSIDSIVGRGGVDSRGSPPPSPGSPRGSPRPRSPIASFNDLHKPQVRVPEPIHPLVPTSVPTSLPHHVAPSLHSLPGLHMPQALHLATLLPHGGAPGLPTAIPPVLLGQMPHLGTPLPPAPGPREFPLYPWLLSRHSRLFGHRFPASQPPPQTHADPRPPPPVTLAPSAALHTLLTATAATLPSLPHPILDTPAPLHHLPYTLLTPHLQFLTPLAVIHLPAPWPLLTLHSSVPLLFPFNQQPCKHPSPLPKTSLTSPPLPPT</sequence>
<comment type="caution">
    <text evidence="2">The sequence shown here is derived from an EMBL/GenBank/DDBJ whole genome shotgun (WGS) entry which is preliminary data.</text>
</comment>
<evidence type="ECO:0000313" key="3">
    <source>
        <dbReference type="Proteomes" id="UP001487740"/>
    </source>
</evidence>
<feature type="region of interest" description="Disordered" evidence="1">
    <location>
        <begin position="131"/>
        <end position="152"/>
    </location>
</feature>
<organism evidence="2 3">
    <name type="scientific">Scylla paramamosain</name>
    <name type="common">Mud crab</name>
    <dbReference type="NCBI Taxonomy" id="85552"/>
    <lineage>
        <taxon>Eukaryota</taxon>
        <taxon>Metazoa</taxon>
        <taxon>Ecdysozoa</taxon>
        <taxon>Arthropoda</taxon>
        <taxon>Crustacea</taxon>
        <taxon>Multicrustacea</taxon>
        <taxon>Malacostraca</taxon>
        <taxon>Eumalacostraca</taxon>
        <taxon>Eucarida</taxon>
        <taxon>Decapoda</taxon>
        <taxon>Pleocyemata</taxon>
        <taxon>Brachyura</taxon>
        <taxon>Eubrachyura</taxon>
        <taxon>Portunoidea</taxon>
        <taxon>Portunidae</taxon>
        <taxon>Portuninae</taxon>
        <taxon>Scylla</taxon>
    </lineage>
</organism>
<evidence type="ECO:0000256" key="1">
    <source>
        <dbReference type="SAM" id="MobiDB-lite"/>
    </source>
</evidence>
<reference evidence="2 3" key="1">
    <citation type="submission" date="2023-03" db="EMBL/GenBank/DDBJ databases">
        <title>High-quality genome of Scylla paramamosain provides insights in environmental adaptation.</title>
        <authorList>
            <person name="Zhang L."/>
        </authorList>
    </citation>
    <scope>NUCLEOTIDE SEQUENCE [LARGE SCALE GENOMIC DNA]</scope>
    <source>
        <strain evidence="2">LZ_2023a</strain>
        <tissue evidence="2">Muscle</tissue>
    </source>
</reference>
<feature type="region of interest" description="Disordered" evidence="1">
    <location>
        <begin position="185"/>
        <end position="230"/>
    </location>
</feature>
<accession>A0AAW0TN61</accession>
<name>A0AAW0TN61_SCYPA</name>
<dbReference type="Proteomes" id="UP001487740">
    <property type="component" value="Unassembled WGS sequence"/>
</dbReference>
<proteinExistence type="predicted"/>
<dbReference type="AlphaFoldDB" id="A0AAW0TN61"/>
<gene>
    <name evidence="2" type="ORF">O3P69_020479</name>
</gene>
<dbReference type="EMBL" id="JARAKH010000028">
    <property type="protein sequence ID" value="KAK8388518.1"/>
    <property type="molecule type" value="Genomic_DNA"/>
</dbReference>